<protein>
    <recommendedName>
        <fullName evidence="2">SH2 domain-containing protein</fullName>
    </recommendedName>
</protein>
<evidence type="ECO:0000259" key="2">
    <source>
        <dbReference type="PROSITE" id="PS50001"/>
    </source>
</evidence>
<proteinExistence type="predicted"/>
<evidence type="ECO:0000313" key="3">
    <source>
        <dbReference type="EMBL" id="CBY07942.1"/>
    </source>
</evidence>
<dbReference type="GO" id="GO:0007264">
    <property type="term" value="P:small GTPase-mediated signal transduction"/>
    <property type="evidence" value="ECO:0007669"/>
    <property type="project" value="InterPro"/>
</dbReference>
<organism evidence="3">
    <name type="scientific">Oikopleura dioica</name>
    <name type="common">Tunicate</name>
    <dbReference type="NCBI Taxonomy" id="34765"/>
    <lineage>
        <taxon>Eukaryota</taxon>
        <taxon>Metazoa</taxon>
        <taxon>Chordata</taxon>
        <taxon>Tunicata</taxon>
        <taxon>Appendicularia</taxon>
        <taxon>Copelata</taxon>
        <taxon>Oikopleuridae</taxon>
        <taxon>Oikopleura</taxon>
    </lineage>
</organism>
<dbReference type="PANTHER" id="PTHR14247">
    <property type="entry name" value="BREAST CANCER ANTI-ESTROGEN RESISTANCE PROTEIN 3 HOMOLOG-LIKE PROTEIN"/>
    <property type="match status" value="1"/>
</dbReference>
<evidence type="ECO:0000256" key="1">
    <source>
        <dbReference type="PROSITE-ProRule" id="PRU00191"/>
    </source>
</evidence>
<dbReference type="SMART" id="SM00252">
    <property type="entry name" value="SH2"/>
    <property type="match status" value="1"/>
</dbReference>
<dbReference type="Proteomes" id="UP000001307">
    <property type="component" value="Unassembled WGS sequence"/>
</dbReference>
<dbReference type="InterPro" id="IPR051853">
    <property type="entry name" value="SH2-Ras-GEF_adapter"/>
</dbReference>
<dbReference type="SUPFAM" id="SSF55550">
    <property type="entry name" value="SH2 domain"/>
    <property type="match status" value="1"/>
</dbReference>
<dbReference type="OrthoDB" id="9938362at2759"/>
<feature type="domain" description="SH2" evidence="2">
    <location>
        <begin position="10"/>
        <end position="103"/>
    </location>
</feature>
<accession>E4X703</accession>
<dbReference type="AlphaFoldDB" id="E4X703"/>
<dbReference type="Pfam" id="PF00017">
    <property type="entry name" value="SH2"/>
    <property type="match status" value="1"/>
</dbReference>
<dbReference type="InParanoid" id="E4X703"/>
<dbReference type="InterPro" id="IPR036860">
    <property type="entry name" value="SH2_dom_sf"/>
</dbReference>
<reference evidence="3" key="1">
    <citation type="journal article" date="2010" name="Science">
        <title>Plasticity of animal genome architecture unmasked by rapid evolution of a pelagic tunicate.</title>
        <authorList>
            <person name="Denoeud F."/>
            <person name="Henriet S."/>
            <person name="Mungpakdee S."/>
            <person name="Aury J.M."/>
            <person name="Da Silva C."/>
            <person name="Brinkmann H."/>
            <person name="Mikhaleva J."/>
            <person name="Olsen L.C."/>
            <person name="Jubin C."/>
            <person name="Canestro C."/>
            <person name="Bouquet J.M."/>
            <person name="Danks G."/>
            <person name="Poulain J."/>
            <person name="Campsteijn C."/>
            <person name="Adamski M."/>
            <person name="Cross I."/>
            <person name="Yadetie F."/>
            <person name="Muffato M."/>
            <person name="Louis A."/>
            <person name="Butcher S."/>
            <person name="Tsagkogeorga G."/>
            <person name="Konrad A."/>
            <person name="Singh S."/>
            <person name="Jensen M.F."/>
            <person name="Cong E.H."/>
            <person name="Eikeseth-Otteraa H."/>
            <person name="Noel B."/>
            <person name="Anthouard V."/>
            <person name="Porcel B.M."/>
            <person name="Kachouri-Lafond R."/>
            <person name="Nishino A."/>
            <person name="Ugolini M."/>
            <person name="Chourrout P."/>
            <person name="Nishida H."/>
            <person name="Aasland R."/>
            <person name="Huzurbazar S."/>
            <person name="Westhof E."/>
            <person name="Delsuc F."/>
            <person name="Lehrach H."/>
            <person name="Reinhardt R."/>
            <person name="Weissenbach J."/>
            <person name="Roy S.W."/>
            <person name="Artiguenave F."/>
            <person name="Postlethwait J.H."/>
            <person name="Manak J.R."/>
            <person name="Thompson E.M."/>
            <person name="Jaillon O."/>
            <person name="Du Pasquier L."/>
            <person name="Boudinot P."/>
            <person name="Liberles D.A."/>
            <person name="Volff J.N."/>
            <person name="Philippe H."/>
            <person name="Lenhard B."/>
            <person name="Roest Crollius H."/>
            <person name="Wincker P."/>
            <person name="Chourrout D."/>
        </authorList>
    </citation>
    <scope>NUCLEOTIDE SEQUENCE [LARGE SCALE GENOMIC DNA]</scope>
</reference>
<name>E4X703_OIKDI</name>
<dbReference type="PANTHER" id="PTHR14247:SF8">
    <property type="entry name" value="RAS-GEF DOMAIN-CONTAINING PROTEIN"/>
    <property type="match status" value="1"/>
</dbReference>
<dbReference type="Gene3D" id="1.10.840.10">
    <property type="entry name" value="Ras guanine-nucleotide exchange factors catalytic domain"/>
    <property type="match status" value="1"/>
</dbReference>
<dbReference type="Gene3D" id="3.30.505.10">
    <property type="entry name" value="SH2 domain"/>
    <property type="match status" value="1"/>
</dbReference>
<evidence type="ECO:0000313" key="4">
    <source>
        <dbReference type="Proteomes" id="UP000001307"/>
    </source>
</evidence>
<sequence length="379" mass="43440">MSNDITQAFWYHGAISRATAESLLELDGDFILRASCNNGQEQYVISCKSQTNYLHIVLLYDQDQYMILEDFEKSASIQELITTYVNSRHPVSKLSMTILKRPISNLLNKQNRTPALAPNLKNCKPLDIDLIDQIISILSQHDPFKLARFLVKNELKVFSKFDAEIFIQFERSIYRRSDEIERCHGMQYLFEALLVLGTLSKSCLMLEQLVLCCYELIHTLKCDSAAVHILNALRSDTVTRHTKLWEVFKGEHIVTYLTYERLLLPMSETTDKRGMNHQNSGLSLFYLRDACQFLNEEMKLDDISCAKLANHILKAREFACNMQKQLAQASTAVKSTLPERESPALTEIFSTIYQKKMLLGLEASSFDGLSNKIQALAHY</sequence>
<dbReference type="InterPro" id="IPR000980">
    <property type="entry name" value="SH2"/>
</dbReference>
<dbReference type="PROSITE" id="PS50001">
    <property type="entry name" value="SH2"/>
    <property type="match status" value="1"/>
</dbReference>
<gene>
    <name evidence="3" type="ORF">GSOID_T00003305001</name>
</gene>
<keyword evidence="4" id="KW-1185">Reference proteome</keyword>
<dbReference type="GO" id="GO:0005085">
    <property type="term" value="F:guanyl-nucleotide exchange factor activity"/>
    <property type="evidence" value="ECO:0007669"/>
    <property type="project" value="InterPro"/>
</dbReference>
<dbReference type="EMBL" id="FN653027">
    <property type="protein sequence ID" value="CBY07942.1"/>
    <property type="molecule type" value="Genomic_DNA"/>
</dbReference>
<keyword evidence="1" id="KW-0727">SH2 domain</keyword>
<dbReference type="InterPro" id="IPR036964">
    <property type="entry name" value="RASGEF_cat_dom_sf"/>
</dbReference>